<evidence type="ECO:0000256" key="6">
    <source>
        <dbReference type="ARBA" id="ARBA00022692"/>
    </source>
</evidence>
<evidence type="ECO:0000256" key="10">
    <source>
        <dbReference type="SAM" id="Phobius"/>
    </source>
</evidence>
<dbReference type="CDD" id="cd01117">
    <property type="entry name" value="YbiR_permease"/>
    <property type="match status" value="1"/>
</dbReference>
<dbReference type="InterPro" id="IPR004680">
    <property type="entry name" value="Cit_transptr-like_dom"/>
</dbReference>
<dbReference type="PRINTS" id="PR00758">
    <property type="entry name" value="ARSENICPUMP"/>
</dbReference>
<evidence type="ECO:0000313" key="13">
    <source>
        <dbReference type="EMBL" id="PJF42454.1"/>
    </source>
</evidence>
<keyword evidence="9 10" id="KW-0472">Membrane</keyword>
<dbReference type="EMBL" id="PGTL01000017">
    <property type="protein sequence ID" value="PJF42454.1"/>
    <property type="molecule type" value="Genomic_DNA"/>
</dbReference>
<evidence type="ECO:0000256" key="3">
    <source>
        <dbReference type="ARBA" id="ARBA00009843"/>
    </source>
</evidence>
<dbReference type="EMBL" id="PGTM01000037">
    <property type="protein sequence ID" value="PJF36695.1"/>
    <property type="molecule type" value="Genomic_DNA"/>
</dbReference>
<dbReference type="PANTHER" id="PTHR43302:SF5">
    <property type="entry name" value="TRANSPORTER ARSB-RELATED"/>
    <property type="match status" value="1"/>
</dbReference>
<accession>A0A2M8PGN1</accession>
<keyword evidence="8 10" id="KW-1133">Transmembrane helix</keyword>
<evidence type="ECO:0000256" key="4">
    <source>
        <dbReference type="ARBA" id="ARBA00022448"/>
    </source>
</evidence>
<organism evidence="13 14">
    <name type="scientific">Candidatus Thermofonsia Clade 1 bacterium</name>
    <dbReference type="NCBI Taxonomy" id="2364210"/>
    <lineage>
        <taxon>Bacteria</taxon>
        <taxon>Bacillati</taxon>
        <taxon>Chloroflexota</taxon>
        <taxon>Candidatus Thermofontia</taxon>
        <taxon>Candidatus Thermofonsia Clade 1</taxon>
    </lineage>
</organism>
<evidence type="ECO:0000256" key="2">
    <source>
        <dbReference type="ARBA" id="ARBA00006433"/>
    </source>
</evidence>
<feature type="transmembrane region" description="Helical" evidence="10">
    <location>
        <begin position="34"/>
        <end position="50"/>
    </location>
</feature>
<dbReference type="PANTHER" id="PTHR43302">
    <property type="entry name" value="TRANSPORTER ARSB-RELATED"/>
    <property type="match status" value="1"/>
</dbReference>
<sequence length="409" mass="43322">MPEGIAAPLTLLVILLTYIGVAVGQLPRVRMNRATIALAGAAALIALGAIDEQEAYAALDLGTLTLLFSMMVINVNLRMSGFFGLVGAKVLRLARTPQALLALIIFAAGVLSALFLNDTICLMLTPFVVELTRRLKRDPIPYLIGLATATNIGSVATITGNPQNLIIGQSSGIPYLTFLLSLAPVALVGMAISWAVIVALYRAEFRGALQEAAMPNVRTYQPLLTRCLIVLFGLMIAFLLGLPIAPSAFVAAGLLLISRLRPHKLLSLDWELLAFFSGLFIVTHTIEVTGLSAAIFEATAPILRGGIAQLSLVTAALSNLVSNVPAVLLLRPEMAQFSNPQQAWLALAMSSTLAGNFTLLGSVANLIVAGIAARMGVRLGFMAYLRAGVPITLLSILFGILWLMLIATL</sequence>
<evidence type="ECO:0000313" key="14">
    <source>
        <dbReference type="Proteomes" id="UP000228947"/>
    </source>
</evidence>
<dbReference type="Proteomes" id="UP000229681">
    <property type="component" value="Unassembled WGS sequence"/>
</dbReference>
<evidence type="ECO:0000256" key="5">
    <source>
        <dbReference type="ARBA" id="ARBA00022475"/>
    </source>
</evidence>
<evidence type="ECO:0000256" key="7">
    <source>
        <dbReference type="ARBA" id="ARBA00022849"/>
    </source>
</evidence>
<evidence type="ECO:0000313" key="15">
    <source>
        <dbReference type="Proteomes" id="UP000229681"/>
    </source>
</evidence>
<keyword evidence="4" id="KW-0813">Transport</keyword>
<feature type="transmembrane region" description="Helical" evidence="10">
    <location>
        <begin position="99"/>
        <end position="128"/>
    </location>
</feature>
<gene>
    <name evidence="12" type="ORF">CUN49_04165</name>
    <name evidence="13" type="ORF">CUN50_04125</name>
</gene>
<comment type="caution">
    <text evidence="13">The sequence shown here is derived from an EMBL/GenBank/DDBJ whole genome shotgun (WGS) entry which is preliminary data.</text>
</comment>
<keyword evidence="6 10" id="KW-0812">Transmembrane</keyword>
<dbReference type="Pfam" id="PF03600">
    <property type="entry name" value="CitMHS"/>
    <property type="match status" value="1"/>
</dbReference>
<comment type="similarity">
    <text evidence="3">Belongs to the CitM (TC 2.A.11) transporter family.</text>
</comment>
<dbReference type="GO" id="GO:0005886">
    <property type="term" value="C:plasma membrane"/>
    <property type="evidence" value="ECO:0007669"/>
    <property type="project" value="UniProtKB-SubCell"/>
</dbReference>
<proteinExistence type="inferred from homology"/>
<feature type="transmembrane region" description="Helical" evidence="10">
    <location>
        <begin position="272"/>
        <end position="296"/>
    </location>
</feature>
<reference evidence="14 15" key="1">
    <citation type="submission" date="2017-11" db="EMBL/GenBank/DDBJ databases">
        <title>Evolution of Phototrophy in the Chloroflexi Phylum Driven by Horizontal Gene Transfer.</title>
        <authorList>
            <person name="Ward L.M."/>
            <person name="Hemp J."/>
            <person name="Shih P.M."/>
            <person name="Mcglynn S.E."/>
            <person name="Fischer W."/>
        </authorList>
    </citation>
    <scope>NUCLEOTIDE SEQUENCE [LARGE SCALE GENOMIC DNA]</scope>
    <source>
        <strain evidence="13">CP1_1M</strain>
        <strain evidence="12">JP3_13</strain>
    </source>
</reference>
<dbReference type="Proteomes" id="UP000228947">
    <property type="component" value="Unassembled WGS sequence"/>
</dbReference>
<protein>
    <submittedName>
        <fullName evidence="13">Anion transporter</fullName>
    </submittedName>
</protein>
<dbReference type="InterPro" id="IPR000802">
    <property type="entry name" value="Arsenical_pump_ArsB"/>
</dbReference>
<dbReference type="GO" id="GO:0015105">
    <property type="term" value="F:arsenite transmembrane transporter activity"/>
    <property type="evidence" value="ECO:0007669"/>
    <property type="project" value="InterPro"/>
</dbReference>
<evidence type="ECO:0000256" key="8">
    <source>
        <dbReference type="ARBA" id="ARBA00022989"/>
    </source>
</evidence>
<keyword evidence="7" id="KW-0059">Arsenical resistance</keyword>
<dbReference type="AlphaFoldDB" id="A0A2M8PY41"/>
<feature type="domain" description="Citrate transporter-like" evidence="11">
    <location>
        <begin position="31"/>
        <end position="352"/>
    </location>
</feature>
<feature type="transmembrane region" description="Helical" evidence="10">
    <location>
        <begin position="57"/>
        <end position="79"/>
    </location>
</feature>
<feature type="transmembrane region" description="Helical" evidence="10">
    <location>
        <begin position="178"/>
        <end position="202"/>
    </location>
</feature>
<dbReference type="GO" id="GO:0046685">
    <property type="term" value="P:response to arsenic-containing substance"/>
    <property type="evidence" value="ECO:0007669"/>
    <property type="project" value="UniProtKB-KW"/>
</dbReference>
<evidence type="ECO:0000256" key="9">
    <source>
        <dbReference type="ARBA" id="ARBA00023136"/>
    </source>
</evidence>
<evidence type="ECO:0000259" key="11">
    <source>
        <dbReference type="Pfam" id="PF03600"/>
    </source>
</evidence>
<feature type="transmembrane region" description="Helical" evidence="10">
    <location>
        <begin position="343"/>
        <end position="371"/>
    </location>
</feature>
<comment type="similarity">
    <text evidence="2">Belongs to the ArsB family.</text>
</comment>
<evidence type="ECO:0000313" key="12">
    <source>
        <dbReference type="EMBL" id="PJF36695.1"/>
    </source>
</evidence>
<feature type="transmembrane region" description="Helical" evidence="10">
    <location>
        <begin position="308"/>
        <end position="331"/>
    </location>
</feature>
<keyword evidence="5" id="KW-1003">Cell membrane</keyword>
<comment type="subcellular location">
    <subcellularLocation>
        <location evidence="1">Cell membrane</location>
        <topology evidence="1">Multi-pass membrane protein</topology>
    </subcellularLocation>
</comment>
<accession>A0A2M8PY41</accession>
<evidence type="ECO:0000256" key="1">
    <source>
        <dbReference type="ARBA" id="ARBA00004651"/>
    </source>
</evidence>
<feature type="transmembrane region" description="Helical" evidence="10">
    <location>
        <begin position="383"/>
        <end position="407"/>
    </location>
</feature>
<name>A0A2M8PY41_9CHLR</name>
<feature type="transmembrane region" description="Helical" evidence="10">
    <location>
        <begin position="223"/>
        <end position="252"/>
    </location>
</feature>